<evidence type="ECO:0000313" key="14">
    <source>
        <dbReference type="EMBL" id="SSW95661.1"/>
    </source>
</evidence>
<dbReference type="InterPro" id="IPR003148">
    <property type="entry name" value="RCK_N"/>
</dbReference>
<feature type="transmembrane region" description="Helical" evidence="12">
    <location>
        <begin position="323"/>
        <end position="344"/>
    </location>
</feature>
<dbReference type="GO" id="GO:0015503">
    <property type="term" value="F:glutathione-regulated potassium exporter activity"/>
    <property type="evidence" value="ECO:0007669"/>
    <property type="project" value="UniProtKB-UniRule"/>
</dbReference>
<protein>
    <recommendedName>
        <fullName evidence="12">Glutathione-regulated potassium-efflux system protein KefB</fullName>
    </recommendedName>
    <alternativeName>
        <fullName evidence="12">K(+)/H(+) antiporter</fullName>
    </alternativeName>
</protein>
<feature type="transmembrane region" description="Helical" evidence="12">
    <location>
        <begin position="293"/>
        <end position="311"/>
    </location>
</feature>
<dbReference type="HAMAP" id="MF_01412">
    <property type="entry name" value="K_H_efflux_KefB"/>
    <property type="match status" value="1"/>
</dbReference>
<dbReference type="EMBL" id="UFQR01000006">
    <property type="protein sequence ID" value="SSW95661.1"/>
    <property type="molecule type" value="Genomic_DNA"/>
</dbReference>
<dbReference type="GO" id="GO:1902600">
    <property type="term" value="P:proton transmembrane transport"/>
    <property type="evidence" value="ECO:0007669"/>
    <property type="project" value="InterPro"/>
</dbReference>
<feature type="transmembrane region" description="Helical" evidence="12">
    <location>
        <begin position="356"/>
        <end position="376"/>
    </location>
</feature>
<feature type="domain" description="RCK N-terminal" evidence="13">
    <location>
        <begin position="399"/>
        <end position="518"/>
    </location>
</feature>
<dbReference type="Pfam" id="PF00999">
    <property type="entry name" value="Na_H_Exchanger"/>
    <property type="match status" value="1"/>
</dbReference>
<dbReference type="InterPro" id="IPR036291">
    <property type="entry name" value="NAD(P)-bd_dom_sf"/>
</dbReference>
<accession>A0A3B0LYH4</accession>
<dbReference type="FunFam" id="3.40.50.720:FF:000036">
    <property type="entry name" value="Glutathione-regulated potassium-efflux system protein KefB"/>
    <property type="match status" value="1"/>
</dbReference>
<comment type="function">
    <text evidence="12">Pore-forming subunit of a potassium efflux system that confers protection against electrophiles. Catalyzes K(+)/H(+) antiport.</text>
</comment>
<keyword evidence="11 12" id="KW-0472">Membrane</keyword>
<feature type="transmembrane region" description="Helical" evidence="12">
    <location>
        <begin position="267"/>
        <end position="287"/>
    </location>
</feature>
<feature type="transmembrane region" description="Helical" evidence="12">
    <location>
        <begin position="182"/>
        <end position="200"/>
    </location>
</feature>
<comment type="subcellular location">
    <subcellularLocation>
        <location evidence="1 12">Cell inner membrane</location>
        <topology evidence="1 12">Multi-pass membrane protein</topology>
    </subcellularLocation>
</comment>
<feature type="transmembrane region" description="Helical" evidence="12">
    <location>
        <begin position="148"/>
        <end position="170"/>
    </location>
</feature>
<keyword evidence="2 12" id="KW-0813">Transport</keyword>
<proteinExistence type="inferred from homology"/>
<evidence type="ECO:0000256" key="4">
    <source>
        <dbReference type="ARBA" id="ARBA00022475"/>
    </source>
</evidence>
<keyword evidence="8 12" id="KW-0630">Potassium</keyword>
<keyword evidence="3 12" id="KW-0050">Antiport</keyword>
<evidence type="ECO:0000256" key="8">
    <source>
        <dbReference type="ARBA" id="ARBA00022958"/>
    </source>
</evidence>
<dbReference type="InterPro" id="IPR020884">
    <property type="entry name" value="K_H_efflux_KefB"/>
</dbReference>
<dbReference type="Gene3D" id="1.20.1530.20">
    <property type="match status" value="1"/>
</dbReference>
<feature type="transmembrane region" description="Helical" evidence="12">
    <location>
        <begin position="115"/>
        <end position="136"/>
    </location>
</feature>
<evidence type="ECO:0000256" key="3">
    <source>
        <dbReference type="ARBA" id="ARBA00022449"/>
    </source>
</evidence>
<evidence type="ECO:0000256" key="1">
    <source>
        <dbReference type="ARBA" id="ARBA00004429"/>
    </source>
</evidence>
<dbReference type="NCBIfam" id="NF002973">
    <property type="entry name" value="PRK03659.1"/>
    <property type="match status" value="1"/>
</dbReference>
<dbReference type="NCBIfam" id="TIGR00932">
    <property type="entry name" value="2a37"/>
    <property type="match status" value="1"/>
</dbReference>
<evidence type="ECO:0000256" key="7">
    <source>
        <dbReference type="ARBA" id="ARBA00022692"/>
    </source>
</evidence>
<feature type="transmembrane region" description="Helical" evidence="12">
    <location>
        <begin position="56"/>
        <end position="75"/>
    </location>
</feature>
<feature type="transmembrane region" description="Helical" evidence="12">
    <location>
        <begin position="212"/>
        <end position="230"/>
    </location>
</feature>
<sequence length="599" mass="66838">MEEFSSFCSIRIFLLAGVIMVSIAQKIRLGAVLGYLLTGIVIGPFVLGFIRNVDEIMHFAELGVVFLMFLIGLGLNPVKLWTLRRSIFVVGTAQVIITAALFTGLLIIIHFSWQAALVGGLGLAMSSTAIALQIMHERNMSNTESGRLGFSVLLFQDMAVIPILALIPFLVSGTADSDWYRIGLKVVAFVGLWVGGRYLLRPLFHLVAKSGIHEIFTAASLLVVLGAAFFMEKLGFSMALGTFMAGVLLADTEFRHELEITIEPFKGLLLGLFFISVGMSLNLAILWSHLLEIVFGVVILVILKFAILYILGWLAQVRRSSRLLFAGVLSQAGEFAFIIFSTAINVKVMSNEQMSLLLVIVTLSMMTTPPMMQLISKLLTHWYNVRNEPIEKPFVEDTDPQVILVGFGRVGQVVGRLLMASKIRITVLEQNVSAIYTMRRYGYKVYYGDAQDLQLLRSAGAAKASVIVITSDNPEEVMWIVHLCQAHFPNLHIIARARGRFEAHQLRENGVTDFCRETFVSALEMGERTLINLGMHPHQAHRAKQHFRRLDVKIFKENSPKAGEGEIGQATRIKEARRELEELFEIEITQERGQPKSWD</sequence>
<keyword evidence="7 12" id="KW-0812">Transmembrane</keyword>
<dbReference type="Gene3D" id="3.40.50.720">
    <property type="entry name" value="NAD(P)-binding Rossmann-like Domain"/>
    <property type="match status" value="1"/>
</dbReference>
<dbReference type="InterPro" id="IPR038770">
    <property type="entry name" value="Na+/solute_symporter_sf"/>
</dbReference>
<evidence type="ECO:0000256" key="11">
    <source>
        <dbReference type="ARBA" id="ARBA00023136"/>
    </source>
</evidence>
<evidence type="ECO:0000256" key="5">
    <source>
        <dbReference type="ARBA" id="ARBA00022519"/>
    </source>
</evidence>
<keyword evidence="5 12" id="KW-0997">Cell inner membrane</keyword>
<dbReference type="GO" id="GO:0005886">
    <property type="term" value="C:plasma membrane"/>
    <property type="evidence" value="ECO:0007669"/>
    <property type="project" value="UniProtKB-SubCell"/>
</dbReference>
<feature type="transmembrane region" description="Helical" evidence="12">
    <location>
        <begin position="31"/>
        <end position="50"/>
    </location>
</feature>
<evidence type="ECO:0000256" key="10">
    <source>
        <dbReference type="ARBA" id="ARBA00023065"/>
    </source>
</evidence>
<evidence type="ECO:0000256" key="9">
    <source>
        <dbReference type="ARBA" id="ARBA00022989"/>
    </source>
</evidence>
<name>A0A3B0LYH4_9GAMM</name>
<dbReference type="InterPro" id="IPR006153">
    <property type="entry name" value="Cation/H_exchanger_TM"/>
</dbReference>
<dbReference type="PANTHER" id="PTHR46157:SF4">
    <property type="entry name" value="K(+) EFFLUX ANTIPORTER 3, CHLOROPLASTIC"/>
    <property type="match status" value="1"/>
</dbReference>
<dbReference type="AlphaFoldDB" id="A0A3B0LYH4"/>
<keyword evidence="9 12" id="KW-1133">Transmembrane helix</keyword>
<evidence type="ECO:0000259" key="13">
    <source>
        <dbReference type="PROSITE" id="PS51201"/>
    </source>
</evidence>
<evidence type="ECO:0000256" key="6">
    <source>
        <dbReference type="ARBA" id="ARBA00022538"/>
    </source>
</evidence>
<feature type="transmembrane region" description="Helical" evidence="12">
    <location>
        <begin position="6"/>
        <end position="24"/>
    </location>
</feature>
<organism evidence="14">
    <name type="scientific">Arsenophonus endosymbiont of Trialeurodes vaporariorum</name>
    <dbReference type="NCBI Taxonomy" id="235567"/>
    <lineage>
        <taxon>Bacteria</taxon>
        <taxon>Pseudomonadati</taxon>
        <taxon>Pseudomonadota</taxon>
        <taxon>Gammaproteobacteria</taxon>
        <taxon>Enterobacterales</taxon>
        <taxon>Morganellaceae</taxon>
        <taxon>Arsenophonus</taxon>
    </lineage>
</organism>
<feature type="transmembrane region" description="Helical" evidence="12">
    <location>
        <begin position="87"/>
        <end position="109"/>
    </location>
</feature>
<dbReference type="FunFam" id="1.20.1530.20:FF:000001">
    <property type="entry name" value="Glutathione-regulated potassium-efflux system protein KefB"/>
    <property type="match status" value="1"/>
</dbReference>
<comment type="subunit">
    <text evidence="12">Interacts with the regulatory subunit KefG.</text>
</comment>
<evidence type="ECO:0000256" key="12">
    <source>
        <dbReference type="HAMAP-Rule" id="MF_01412"/>
    </source>
</evidence>
<keyword evidence="6 12" id="KW-0633">Potassium transport</keyword>
<dbReference type="PROSITE" id="PS51201">
    <property type="entry name" value="RCK_N"/>
    <property type="match status" value="1"/>
</dbReference>
<evidence type="ECO:0000256" key="2">
    <source>
        <dbReference type="ARBA" id="ARBA00022448"/>
    </source>
</evidence>
<comment type="similarity">
    <text evidence="12">Belongs to the monovalent cation:proton antiporter 2 (CPA2) transporter (TC 2.A.37) family. KefB subfamily.</text>
</comment>
<dbReference type="SUPFAM" id="SSF51735">
    <property type="entry name" value="NAD(P)-binding Rossmann-fold domains"/>
    <property type="match status" value="1"/>
</dbReference>
<gene>
    <name evidence="14" type="primary">kefC</name>
    <name evidence="12" type="synonym">kefB</name>
    <name evidence="14" type="ORF">ARTV_1684</name>
</gene>
<feature type="transmembrane region" description="Helical" evidence="12">
    <location>
        <begin position="236"/>
        <end position="255"/>
    </location>
</feature>
<dbReference type="PANTHER" id="PTHR46157">
    <property type="entry name" value="K(+) EFFLUX ANTIPORTER 3, CHLOROPLASTIC"/>
    <property type="match status" value="1"/>
</dbReference>
<dbReference type="InterPro" id="IPR004771">
    <property type="entry name" value="K/H_exchanger"/>
</dbReference>
<dbReference type="Pfam" id="PF02254">
    <property type="entry name" value="TrkA_N"/>
    <property type="match status" value="1"/>
</dbReference>
<reference evidence="14" key="1">
    <citation type="submission" date="2018-04" db="EMBL/GenBank/DDBJ databases">
        <authorList>
            <person name="Go L.Y."/>
            <person name="Mitchell J.A."/>
        </authorList>
    </citation>
    <scope>NUCLEOTIDE SEQUENCE</scope>
    <source>
        <strain evidence="14">ARTV</strain>
    </source>
</reference>
<keyword evidence="4 12" id="KW-1003">Cell membrane</keyword>
<keyword evidence="10 12" id="KW-0406">Ion transport</keyword>